<dbReference type="Proteomes" id="UP000601361">
    <property type="component" value="Unassembled WGS sequence"/>
</dbReference>
<dbReference type="InterPro" id="IPR003961">
    <property type="entry name" value="FN3_dom"/>
</dbReference>
<accession>A0ABQ1WKM1</accession>
<feature type="signal peptide" evidence="4">
    <location>
        <begin position="1"/>
        <end position="42"/>
    </location>
</feature>
<evidence type="ECO:0000259" key="5">
    <source>
        <dbReference type="PROSITE" id="PS50853"/>
    </source>
</evidence>
<protein>
    <submittedName>
        <fullName evidence="6">Aminopeptidase</fullName>
    </submittedName>
</protein>
<dbReference type="InterPro" id="IPR013783">
    <property type="entry name" value="Ig-like_fold"/>
</dbReference>
<comment type="subcellular location">
    <subcellularLocation>
        <location evidence="1">Secreted</location>
    </subcellularLocation>
</comment>
<sequence length="475" mass="52979">MRRNVQLRLRVSCLIPYLTLAPTMRRSTLLLLSLGLSASAFAQTKPTATPDPLITKMVQDISEKNLREDIDKLVSFGTRHTLSDTKSKKRGIGASRNWVESEFRKYSKASGGRLKVEQDTFTIKPDGRRIDRPVLMANVMATLPGTDPTDKRIFIVSGHIDSRVTDVMNATADAPGANDDGSGTVAVMELARVMSRQQFPATIIFVAVQGEEQGLYGSTHLAKRAKKEGWNLVAMLNNDIMGNSSGHDPEIKDDKRLRVFSEGVPATETADEARVRRTLSSENDSPSRNLARYTRLACQQYVPGHEVVLEYRPDRFLRGGDHTPFNQQGFTAVRFSEMNEDFRHQHQDLRTESGTEYGDHAKFMDFPYLRRNTGVNLATLASLALAPAAPENVGVLTANLTNRTELKWEAPKMGEKPAGYYVLMRETSAPEWQQKFFVTDTKADLPHSKDNYIFGVVSVDAEGHESLPVIPKPVR</sequence>
<dbReference type="EMBL" id="BMGS01000002">
    <property type="protein sequence ID" value="GGG32627.1"/>
    <property type="molecule type" value="Genomic_DNA"/>
</dbReference>
<feature type="domain" description="Fibronectin type-III" evidence="5">
    <location>
        <begin position="389"/>
        <end position="475"/>
    </location>
</feature>
<keyword evidence="6" id="KW-0031">Aminopeptidase</keyword>
<dbReference type="PANTHER" id="PTHR12147">
    <property type="entry name" value="METALLOPEPTIDASE M28 FAMILY MEMBER"/>
    <property type="match status" value="1"/>
</dbReference>
<dbReference type="Gene3D" id="3.40.630.10">
    <property type="entry name" value="Zn peptidases"/>
    <property type="match status" value="1"/>
</dbReference>
<dbReference type="PANTHER" id="PTHR12147:SF26">
    <property type="entry name" value="PEPTIDASE M28 DOMAIN-CONTAINING PROTEIN"/>
    <property type="match status" value="1"/>
</dbReference>
<evidence type="ECO:0000256" key="2">
    <source>
        <dbReference type="ARBA" id="ARBA00022525"/>
    </source>
</evidence>
<evidence type="ECO:0000256" key="4">
    <source>
        <dbReference type="SAM" id="SignalP"/>
    </source>
</evidence>
<dbReference type="CDD" id="cd00063">
    <property type="entry name" value="FN3"/>
    <property type="match status" value="1"/>
</dbReference>
<dbReference type="Gene3D" id="2.60.40.10">
    <property type="entry name" value="Immunoglobulins"/>
    <property type="match status" value="1"/>
</dbReference>
<dbReference type="GO" id="GO:0004177">
    <property type="term" value="F:aminopeptidase activity"/>
    <property type="evidence" value="ECO:0007669"/>
    <property type="project" value="UniProtKB-KW"/>
</dbReference>
<comment type="caution">
    <text evidence="6">The sequence shown here is derived from an EMBL/GenBank/DDBJ whole genome shotgun (WGS) entry which is preliminary data.</text>
</comment>
<keyword evidence="7" id="KW-1185">Reference proteome</keyword>
<organism evidence="6 7">
    <name type="scientific">Hymenobacter glacieicola</name>
    <dbReference type="NCBI Taxonomy" id="1562124"/>
    <lineage>
        <taxon>Bacteria</taxon>
        <taxon>Pseudomonadati</taxon>
        <taxon>Bacteroidota</taxon>
        <taxon>Cytophagia</taxon>
        <taxon>Cytophagales</taxon>
        <taxon>Hymenobacteraceae</taxon>
        <taxon>Hymenobacter</taxon>
    </lineage>
</organism>
<evidence type="ECO:0000256" key="1">
    <source>
        <dbReference type="ARBA" id="ARBA00004613"/>
    </source>
</evidence>
<dbReference type="SUPFAM" id="SSF53187">
    <property type="entry name" value="Zn-dependent exopeptidases"/>
    <property type="match status" value="1"/>
</dbReference>
<evidence type="ECO:0000313" key="6">
    <source>
        <dbReference type="EMBL" id="GGG32627.1"/>
    </source>
</evidence>
<keyword evidence="3" id="KW-0482">Metalloprotease</keyword>
<dbReference type="PROSITE" id="PS50853">
    <property type="entry name" value="FN3"/>
    <property type="match status" value="1"/>
</dbReference>
<gene>
    <name evidence="6" type="ORF">GCM10011378_06280</name>
</gene>
<dbReference type="InterPro" id="IPR036116">
    <property type="entry name" value="FN3_sf"/>
</dbReference>
<dbReference type="SUPFAM" id="SSF49265">
    <property type="entry name" value="Fibronectin type III"/>
    <property type="match status" value="1"/>
</dbReference>
<keyword evidence="6" id="KW-0645">Protease</keyword>
<reference evidence="7" key="1">
    <citation type="journal article" date="2019" name="Int. J. Syst. Evol. Microbiol.">
        <title>The Global Catalogue of Microorganisms (GCM) 10K type strain sequencing project: providing services to taxonomists for standard genome sequencing and annotation.</title>
        <authorList>
            <consortium name="The Broad Institute Genomics Platform"/>
            <consortium name="The Broad Institute Genome Sequencing Center for Infectious Disease"/>
            <person name="Wu L."/>
            <person name="Ma J."/>
        </authorList>
    </citation>
    <scope>NUCLEOTIDE SEQUENCE [LARGE SCALE GENOMIC DNA]</scope>
    <source>
        <strain evidence="7">CGMCC 1.12990</strain>
    </source>
</reference>
<dbReference type="Pfam" id="PF04389">
    <property type="entry name" value="Peptidase_M28"/>
    <property type="match status" value="1"/>
</dbReference>
<feature type="chain" id="PRO_5046144856" evidence="4">
    <location>
        <begin position="43"/>
        <end position="475"/>
    </location>
</feature>
<keyword evidence="2" id="KW-0964">Secreted</keyword>
<dbReference type="InterPro" id="IPR007484">
    <property type="entry name" value="Peptidase_M28"/>
</dbReference>
<name>A0ABQ1WKM1_9BACT</name>
<evidence type="ECO:0000313" key="7">
    <source>
        <dbReference type="Proteomes" id="UP000601361"/>
    </source>
</evidence>
<evidence type="ECO:0000256" key="3">
    <source>
        <dbReference type="ARBA" id="ARBA00023049"/>
    </source>
</evidence>
<proteinExistence type="predicted"/>
<dbReference type="InterPro" id="IPR045175">
    <property type="entry name" value="M28_fam"/>
</dbReference>
<keyword evidence="6" id="KW-0378">Hydrolase</keyword>
<keyword evidence="4" id="KW-0732">Signal</keyword>